<dbReference type="OMA" id="CCICNLL"/>
<dbReference type="HOGENOM" id="CLU_2101853_0_0_1"/>
<organism evidence="2 3">
    <name type="scientific">Tetrahymena thermophila (strain SB210)</name>
    <dbReference type="NCBI Taxonomy" id="312017"/>
    <lineage>
        <taxon>Eukaryota</taxon>
        <taxon>Sar</taxon>
        <taxon>Alveolata</taxon>
        <taxon>Ciliophora</taxon>
        <taxon>Intramacronucleata</taxon>
        <taxon>Oligohymenophorea</taxon>
        <taxon>Hymenostomatida</taxon>
        <taxon>Tetrahymenina</taxon>
        <taxon>Tetrahymenidae</taxon>
        <taxon>Tetrahymena</taxon>
    </lineage>
</organism>
<reference evidence="3" key="1">
    <citation type="journal article" date="2006" name="PLoS Biol.">
        <title>Macronuclear genome sequence of the ciliate Tetrahymena thermophila, a model eukaryote.</title>
        <authorList>
            <person name="Eisen J.A."/>
            <person name="Coyne R.S."/>
            <person name="Wu M."/>
            <person name="Wu D."/>
            <person name="Thiagarajan M."/>
            <person name="Wortman J.R."/>
            <person name="Badger J.H."/>
            <person name="Ren Q."/>
            <person name="Amedeo P."/>
            <person name="Jones K.M."/>
            <person name="Tallon L.J."/>
            <person name="Delcher A.L."/>
            <person name="Salzberg S.L."/>
            <person name="Silva J.C."/>
            <person name="Haas B.J."/>
            <person name="Majoros W.H."/>
            <person name="Farzad M."/>
            <person name="Carlton J.M."/>
            <person name="Smith R.K. Jr."/>
            <person name="Garg J."/>
            <person name="Pearlman R.E."/>
            <person name="Karrer K.M."/>
            <person name="Sun L."/>
            <person name="Manning G."/>
            <person name="Elde N.C."/>
            <person name="Turkewitz A.P."/>
            <person name="Asai D.J."/>
            <person name="Wilkes D.E."/>
            <person name="Wang Y."/>
            <person name="Cai H."/>
            <person name="Collins K."/>
            <person name="Stewart B.A."/>
            <person name="Lee S.R."/>
            <person name="Wilamowska K."/>
            <person name="Weinberg Z."/>
            <person name="Ruzzo W.L."/>
            <person name="Wloga D."/>
            <person name="Gaertig J."/>
            <person name="Frankel J."/>
            <person name="Tsao C.-C."/>
            <person name="Gorovsky M.A."/>
            <person name="Keeling P.J."/>
            <person name="Waller R.F."/>
            <person name="Patron N.J."/>
            <person name="Cherry J.M."/>
            <person name="Stover N.A."/>
            <person name="Krieger C.J."/>
            <person name="del Toro C."/>
            <person name="Ryder H.F."/>
            <person name="Williamson S.C."/>
            <person name="Barbeau R.A."/>
            <person name="Hamilton E.P."/>
            <person name="Orias E."/>
        </authorList>
    </citation>
    <scope>NUCLEOTIDE SEQUENCE [LARGE SCALE GENOMIC DNA]</scope>
    <source>
        <strain evidence="3">SB210</strain>
    </source>
</reference>
<dbReference type="InParanoid" id="I7M191"/>
<protein>
    <submittedName>
        <fullName evidence="2">HVA22/TB2/DP1 family protein</fullName>
    </submittedName>
</protein>
<dbReference type="RefSeq" id="XP_001015971.2">
    <property type="nucleotide sequence ID" value="XM_001015971.3"/>
</dbReference>
<dbReference type="EMBL" id="GG662703">
    <property type="protein sequence ID" value="EAR95726.2"/>
    <property type="molecule type" value="Genomic_DNA"/>
</dbReference>
<evidence type="ECO:0000313" key="3">
    <source>
        <dbReference type="Proteomes" id="UP000009168"/>
    </source>
</evidence>
<dbReference type="AlphaFoldDB" id="I7M191"/>
<sequence length="116" mass="13445">MSCCCICNLLCLAIFAVSTGYCLYQASYCQKQSAEVQKRWFYVWTFIGALALVEKILFFLPLIPGYCIVKSLFIVWLYHEKYNGAQFLYHTFIQPFDAHLDIVLKPLAILNLEKSQ</sequence>
<dbReference type="eggNOG" id="ENOG502R307">
    <property type="taxonomic scope" value="Eukaryota"/>
</dbReference>
<dbReference type="InterPro" id="IPR004345">
    <property type="entry name" value="TB2_DP1_HVA22"/>
</dbReference>
<dbReference type="Proteomes" id="UP000009168">
    <property type="component" value="Unassembled WGS sequence"/>
</dbReference>
<dbReference type="Pfam" id="PF03134">
    <property type="entry name" value="TB2_DP1_HVA22"/>
    <property type="match status" value="1"/>
</dbReference>
<accession>I7M191</accession>
<keyword evidence="1" id="KW-0732">Signal</keyword>
<evidence type="ECO:0000256" key="1">
    <source>
        <dbReference type="SAM" id="SignalP"/>
    </source>
</evidence>
<proteinExistence type="predicted"/>
<feature type="signal peptide" evidence="1">
    <location>
        <begin position="1"/>
        <end position="20"/>
    </location>
</feature>
<keyword evidence="3" id="KW-1185">Reference proteome</keyword>
<name>I7M191_TETTS</name>
<dbReference type="KEGG" id="tet:TTHERM_00270350"/>
<dbReference type="OrthoDB" id="10009287at2759"/>
<evidence type="ECO:0000313" key="2">
    <source>
        <dbReference type="EMBL" id="EAR95726.2"/>
    </source>
</evidence>
<feature type="chain" id="PRO_5003712174" evidence="1">
    <location>
        <begin position="21"/>
        <end position="116"/>
    </location>
</feature>
<gene>
    <name evidence="2" type="ORF">TTHERM_00270350</name>
</gene>
<dbReference type="GeneID" id="7846355"/>